<dbReference type="PANTHER" id="PTHR13273">
    <property type="entry name" value="ANAMORSIN"/>
    <property type="match status" value="1"/>
</dbReference>
<comment type="caution">
    <text evidence="9">Lacks conserved residue(s) required for the propagation of feature annotation.</text>
</comment>
<accession>A0A6U1IQQ3</accession>
<evidence type="ECO:0000256" key="2">
    <source>
        <dbReference type="ARBA" id="ARBA00008169"/>
    </source>
</evidence>
<dbReference type="EMBL" id="HBHA01001706">
    <property type="protein sequence ID" value="CAD9580536.1"/>
    <property type="molecule type" value="Transcribed_RNA"/>
</dbReference>
<feature type="binding site" evidence="9">
    <location>
        <position position="186"/>
    </location>
    <ligand>
        <name>[2Fe-2S] cluster</name>
        <dbReference type="ChEBI" id="CHEBI:190135"/>
    </ligand>
</feature>
<comment type="subcellular location">
    <subcellularLocation>
        <location evidence="9">Cytoplasm</location>
    </subcellularLocation>
    <subcellularLocation>
        <location evidence="9">Mitochondrion intermembrane space</location>
    </subcellularLocation>
</comment>
<evidence type="ECO:0000259" key="10">
    <source>
        <dbReference type="Pfam" id="PF05093"/>
    </source>
</evidence>
<evidence type="ECO:0000256" key="9">
    <source>
        <dbReference type="HAMAP-Rule" id="MF_03115"/>
    </source>
</evidence>
<comment type="similarity">
    <text evidence="2 9">Belongs to the anamorsin family.</text>
</comment>
<comment type="domain">
    <text evidence="9">The twin Cx2C motifs are involved in the recognition by the mitochondrial MIA40-ERV1 disulfide relay system. The formation of 2 disulfide bonds in the Cx2C motifs through dithiol/disulfide exchange reactions effectively traps the protein in the mitochondrial intermembrane space.</text>
</comment>
<keyword evidence="8 9" id="KW-0496">Mitochondrion</keyword>
<feature type="binding site" evidence="9">
    <location>
        <position position="231"/>
    </location>
    <ligand>
        <name>[4Fe-4S] cluster</name>
        <dbReference type="ChEBI" id="CHEBI:49883"/>
    </ligand>
</feature>
<dbReference type="GO" id="GO:0046872">
    <property type="term" value="F:metal ion binding"/>
    <property type="evidence" value="ECO:0007669"/>
    <property type="project" value="UniProtKB-KW"/>
</dbReference>
<feature type="binding site" evidence="9">
    <location>
        <position position="202"/>
    </location>
    <ligand>
        <name>[2Fe-2S] cluster</name>
        <dbReference type="ChEBI" id="CHEBI:190135"/>
    </ligand>
</feature>
<dbReference type="InterPro" id="IPR007785">
    <property type="entry name" value="Anamorsin"/>
</dbReference>
<dbReference type="GO" id="GO:0016226">
    <property type="term" value="P:iron-sulfur cluster assembly"/>
    <property type="evidence" value="ECO:0007669"/>
    <property type="project" value="UniProtKB-UniRule"/>
</dbReference>
<feature type="short sequence motif" description="Cx2C motif 2" evidence="9">
    <location>
        <begin position="231"/>
        <end position="234"/>
    </location>
</feature>
<dbReference type="OMA" id="ANDDCEV"/>
<keyword evidence="7 9" id="KW-0411">Iron-sulfur</keyword>
<keyword evidence="9" id="KW-0001">2Fe-2S</keyword>
<dbReference type="PANTHER" id="PTHR13273:SF14">
    <property type="entry name" value="ANAMORSIN"/>
    <property type="match status" value="1"/>
</dbReference>
<dbReference type="InterPro" id="IPR046408">
    <property type="entry name" value="CIAPIN1"/>
</dbReference>
<reference evidence="11" key="1">
    <citation type="submission" date="2021-01" db="EMBL/GenBank/DDBJ databases">
        <authorList>
            <person name="Corre E."/>
            <person name="Pelletier E."/>
            <person name="Niang G."/>
            <person name="Scheremetjew M."/>
            <person name="Finn R."/>
            <person name="Kale V."/>
            <person name="Holt S."/>
            <person name="Cochrane G."/>
            <person name="Meng A."/>
            <person name="Brown T."/>
            <person name="Cohen L."/>
        </authorList>
    </citation>
    <scope>NUCLEOTIDE SEQUENCE</scope>
    <source>
        <strain evidence="11">CCMP1258.1</strain>
    </source>
</reference>
<name>A0A6U1IQQ3_BIGNA</name>
<evidence type="ECO:0000313" key="11">
    <source>
        <dbReference type="EMBL" id="CAD9580536.1"/>
    </source>
</evidence>
<evidence type="ECO:0000256" key="7">
    <source>
        <dbReference type="ARBA" id="ARBA00023014"/>
    </source>
</evidence>
<organism evidence="11">
    <name type="scientific">Bigelowiella natans</name>
    <name type="common">Pedinomonas minutissima</name>
    <name type="synonym">Chlorarachnion sp. (strain CCMP621)</name>
    <dbReference type="NCBI Taxonomy" id="227086"/>
    <lineage>
        <taxon>Eukaryota</taxon>
        <taxon>Sar</taxon>
        <taxon>Rhizaria</taxon>
        <taxon>Cercozoa</taxon>
        <taxon>Chlorarachniophyceae</taxon>
        <taxon>Bigelowiella</taxon>
    </lineage>
</organism>
<evidence type="ECO:0000256" key="5">
    <source>
        <dbReference type="ARBA" id="ARBA00022723"/>
    </source>
</evidence>
<feature type="binding site" evidence="9">
    <location>
        <position position="200"/>
    </location>
    <ligand>
        <name>[2Fe-2S] cluster</name>
        <dbReference type="ChEBI" id="CHEBI:190135"/>
    </ligand>
</feature>
<sequence length="253" mass="27393">MAQQLFLHLDSSISFPEKLPGSAVKWGSEDQSKLTSATDNTFEQVWISTPKPFGTPYMANLLRTMSPSATVTMCTSGDLPAVERSLLFGGFTDIKTDEAKKSVSAKKPAFKLGAAKKFKKTVAPKEDTARIRQEEKKKASVWALGDDDLAEEDVELEDEDSLLDREVDKVDIAAPTNVKDKNSKDCGTGPGGKRKACKDCTCGLKEEQEIDPNAEPKSACGNCGLGDAFRCSTCPYLGKPAFTSKDNVVKLVL</sequence>
<feature type="binding site" evidence="9">
    <location>
        <position position="197"/>
    </location>
    <ligand>
        <name>[2Fe-2S] cluster</name>
        <dbReference type="ChEBI" id="CHEBI:190135"/>
    </ligand>
</feature>
<dbReference type="GO" id="GO:0009055">
    <property type="term" value="F:electron transfer activity"/>
    <property type="evidence" value="ECO:0007669"/>
    <property type="project" value="UniProtKB-UniRule"/>
</dbReference>
<keyword evidence="4 9" id="KW-0963">Cytoplasm</keyword>
<gene>
    <name evidence="11" type="ORF">BIGN1055_LOCUS1079</name>
</gene>
<keyword evidence="5 9" id="KW-0479">Metal-binding</keyword>
<feature type="region of interest" description="Fe-S binding site A" evidence="9">
    <location>
        <begin position="186"/>
        <end position="202"/>
    </location>
</feature>
<evidence type="ECO:0000256" key="8">
    <source>
        <dbReference type="ARBA" id="ARBA00023128"/>
    </source>
</evidence>
<keyword evidence="6 9" id="KW-0408">Iron</keyword>
<dbReference type="GO" id="GO:0005758">
    <property type="term" value="C:mitochondrial intermembrane space"/>
    <property type="evidence" value="ECO:0007669"/>
    <property type="project" value="UniProtKB-SubCell"/>
</dbReference>
<dbReference type="Pfam" id="PF05093">
    <property type="entry name" value="CIAPIN1"/>
    <property type="match status" value="2"/>
</dbReference>
<feature type="binding site" evidence="9">
    <location>
        <position position="223"/>
    </location>
    <ligand>
        <name>[4Fe-4S] cluster</name>
        <dbReference type="ChEBI" id="CHEBI:49883"/>
    </ligand>
</feature>
<comment type="cofactor">
    <cofactor evidence="9">
        <name>[2Fe-2S] cluster</name>
        <dbReference type="ChEBI" id="CHEBI:190135"/>
    </cofactor>
</comment>
<feature type="binding site" evidence="9">
    <location>
        <position position="220"/>
    </location>
    <ligand>
        <name>[4Fe-4S] cluster</name>
        <dbReference type="ChEBI" id="CHEBI:49883"/>
    </ligand>
</feature>
<dbReference type="GO" id="GO:0051537">
    <property type="term" value="F:2 iron, 2 sulfur cluster binding"/>
    <property type="evidence" value="ECO:0007669"/>
    <property type="project" value="UniProtKB-UniRule"/>
</dbReference>
<feature type="domain" description="Anamorsin C-terminal" evidence="10">
    <location>
        <begin position="215"/>
        <end position="248"/>
    </location>
</feature>
<evidence type="ECO:0000256" key="4">
    <source>
        <dbReference type="ARBA" id="ARBA00022490"/>
    </source>
</evidence>
<feature type="binding site" evidence="9">
    <location>
        <position position="234"/>
    </location>
    <ligand>
        <name>[4Fe-4S] cluster</name>
        <dbReference type="ChEBI" id="CHEBI:49883"/>
    </ligand>
</feature>
<evidence type="ECO:0000256" key="1">
    <source>
        <dbReference type="ARBA" id="ARBA00001966"/>
    </source>
</evidence>
<feature type="region of interest" description="Fe-S binding site B" evidence="9">
    <location>
        <begin position="220"/>
        <end position="234"/>
    </location>
</feature>
<dbReference type="HAMAP" id="MF_03115">
    <property type="entry name" value="Anamorsin"/>
    <property type="match status" value="1"/>
</dbReference>
<comment type="function">
    <text evidence="9">Component of the cytosolic iron-sulfur (Fe-S) protein assembly (CIA) machinery. Required for the maturation of extramitochondrial Fe-S proteins. Part of an electron transfer chain functioning in an early step of cytosolic Fe-S biogenesis, facilitating the de novo assembly of a [4Fe-4S] cluster on the cytosolic Fe-S scaffold complex. Electrons are transferred from NADPH via a FAD- and FMN-containing diflavin oxidoreductase. Together with the diflavin oxidoreductase, also required for the assembly of the diferric tyrosyl radical cofactor of ribonucleotide reductase (RNR), probably by providing electrons for reduction during radical cofactor maturation in the catalytic small subunit.</text>
</comment>
<evidence type="ECO:0000256" key="6">
    <source>
        <dbReference type="ARBA" id="ARBA00023004"/>
    </source>
</evidence>
<proteinExistence type="inferred from homology"/>
<dbReference type="GO" id="GO:0051539">
    <property type="term" value="F:4 iron, 4 sulfur cluster binding"/>
    <property type="evidence" value="ECO:0007669"/>
    <property type="project" value="UniProtKB-KW"/>
</dbReference>
<comment type="domain">
    <text evidence="9">The N-terminal domain has structural similarity with S-adenosyl-L-methionine-dependent methyltransferases, but does not bind S-adenosyl-L-methionine. It is required for correct assembly of the 2 Fe-S clusters.</text>
</comment>
<evidence type="ECO:0000256" key="3">
    <source>
        <dbReference type="ARBA" id="ARBA00022485"/>
    </source>
</evidence>
<keyword evidence="3 9" id="KW-0004">4Fe-4S</keyword>
<protein>
    <recommendedName>
        <fullName evidence="9">Anamorsin homolog</fullName>
    </recommendedName>
    <alternativeName>
        <fullName evidence="9">Fe-S cluster assembly protein DRE2 homolog</fullName>
    </alternativeName>
</protein>
<comment type="subunit">
    <text evidence="9">Monomer.</text>
</comment>
<comment type="cofactor">
    <cofactor evidence="1 9">
        <name>[4Fe-4S] cluster</name>
        <dbReference type="ChEBI" id="CHEBI:49883"/>
    </cofactor>
</comment>
<dbReference type="AlphaFoldDB" id="A0A6U1IQQ3"/>
<comment type="domain">
    <text evidence="9">The C-terminal domain binds 2 Fe-S clusters but is otherwise mostly in an intrinsically disordered conformation.</text>
</comment>
<feature type="domain" description="Anamorsin C-terminal" evidence="10">
    <location>
        <begin position="182"/>
        <end position="212"/>
    </location>
</feature>
<feature type="short sequence motif" description="Cx2C motif 1" evidence="9">
    <location>
        <begin position="220"/>
        <end position="223"/>
    </location>
</feature>